<name>A0A183SRA2_SCHSO</name>
<keyword evidence="2" id="KW-1185">Reference proteome</keyword>
<dbReference type="Proteomes" id="UP000275846">
    <property type="component" value="Unassembled WGS sequence"/>
</dbReference>
<reference evidence="3" key="1">
    <citation type="submission" date="2016-06" db="UniProtKB">
        <authorList>
            <consortium name="WormBaseParasite"/>
        </authorList>
    </citation>
    <scope>IDENTIFICATION</scope>
</reference>
<gene>
    <name evidence="1" type="ORF">SSLN_LOCUS6750</name>
</gene>
<sequence>MVPNSHLWLLEVRFFPAATPRATVTTGGLNQVRVSGVVCASTPDNPRSNRPERRTALVDRELARYNMDTATLSKIRFSEQGQPEEGINGRLMSFHLPLLGHKFATIISAYAPLMTSSDAAKDKFS</sequence>
<organism evidence="3">
    <name type="scientific">Schistocephalus solidus</name>
    <name type="common">Tapeworm</name>
    <dbReference type="NCBI Taxonomy" id="70667"/>
    <lineage>
        <taxon>Eukaryota</taxon>
        <taxon>Metazoa</taxon>
        <taxon>Spiralia</taxon>
        <taxon>Lophotrochozoa</taxon>
        <taxon>Platyhelminthes</taxon>
        <taxon>Cestoda</taxon>
        <taxon>Eucestoda</taxon>
        <taxon>Diphyllobothriidea</taxon>
        <taxon>Diphyllobothriidae</taxon>
        <taxon>Schistocephalus</taxon>
    </lineage>
</organism>
<accession>A0A183SRA2</accession>
<dbReference type="EMBL" id="UYSU01033837">
    <property type="protein sequence ID" value="VDL93135.1"/>
    <property type="molecule type" value="Genomic_DNA"/>
</dbReference>
<evidence type="ECO:0000313" key="2">
    <source>
        <dbReference type="Proteomes" id="UP000275846"/>
    </source>
</evidence>
<evidence type="ECO:0000313" key="1">
    <source>
        <dbReference type="EMBL" id="VDL93135.1"/>
    </source>
</evidence>
<dbReference type="AlphaFoldDB" id="A0A183SRA2"/>
<reference evidence="1 2" key="2">
    <citation type="submission" date="2018-11" db="EMBL/GenBank/DDBJ databases">
        <authorList>
            <consortium name="Pathogen Informatics"/>
        </authorList>
    </citation>
    <scope>NUCLEOTIDE SEQUENCE [LARGE SCALE GENOMIC DNA]</scope>
    <source>
        <strain evidence="1 2">NST_G2</strain>
    </source>
</reference>
<evidence type="ECO:0000313" key="3">
    <source>
        <dbReference type="WBParaSite" id="SSLN_0000696301-mRNA-1"/>
    </source>
</evidence>
<proteinExistence type="predicted"/>
<protein>
    <submittedName>
        <fullName evidence="1 3">Uncharacterized protein</fullName>
    </submittedName>
</protein>
<dbReference type="WBParaSite" id="SSLN_0000696301-mRNA-1">
    <property type="protein sequence ID" value="SSLN_0000696301-mRNA-1"/>
    <property type="gene ID" value="SSLN_0000696301"/>
</dbReference>